<accession>A0A9X8WM37</accession>
<gene>
    <name evidence="2" type="ORF">SAMN05878482_106172</name>
</gene>
<name>A0A9X8WM37_9BACI</name>
<evidence type="ECO:0000313" key="2">
    <source>
        <dbReference type="EMBL" id="SIR85019.1"/>
    </source>
</evidence>
<dbReference type="Proteomes" id="UP000185829">
    <property type="component" value="Unassembled WGS sequence"/>
</dbReference>
<reference evidence="2 3" key="1">
    <citation type="submission" date="2017-01" db="EMBL/GenBank/DDBJ databases">
        <authorList>
            <person name="Varghese N."/>
            <person name="Submissions S."/>
        </authorList>
    </citation>
    <scope>NUCLEOTIDE SEQUENCE [LARGE SCALE GENOMIC DNA]</scope>
    <source>
        <strain evidence="2 3">RUG2-6</strain>
    </source>
</reference>
<comment type="caution">
    <text evidence="2">The sequence shown here is derived from an EMBL/GenBank/DDBJ whole genome shotgun (WGS) entry which is preliminary data.</text>
</comment>
<protein>
    <submittedName>
        <fullName evidence="2">Uncharacterized protein</fullName>
    </submittedName>
</protein>
<evidence type="ECO:0000256" key="1">
    <source>
        <dbReference type="SAM" id="Phobius"/>
    </source>
</evidence>
<dbReference type="EMBL" id="FTMX01000006">
    <property type="protein sequence ID" value="SIR85019.1"/>
    <property type="molecule type" value="Genomic_DNA"/>
</dbReference>
<sequence length="41" mass="4925">MEVFLLKVYNEHPMPWICMYYFIVLIAWARVDFIVTLSKGS</sequence>
<organism evidence="2 3">
    <name type="scientific">Peribacillus simplex</name>
    <dbReference type="NCBI Taxonomy" id="1478"/>
    <lineage>
        <taxon>Bacteria</taxon>
        <taxon>Bacillati</taxon>
        <taxon>Bacillota</taxon>
        <taxon>Bacilli</taxon>
        <taxon>Bacillales</taxon>
        <taxon>Bacillaceae</taxon>
        <taxon>Peribacillus</taxon>
    </lineage>
</organism>
<evidence type="ECO:0000313" key="3">
    <source>
        <dbReference type="Proteomes" id="UP000185829"/>
    </source>
</evidence>
<keyword evidence="1" id="KW-1133">Transmembrane helix</keyword>
<dbReference type="AlphaFoldDB" id="A0A9X8WM37"/>
<feature type="transmembrane region" description="Helical" evidence="1">
    <location>
        <begin position="14"/>
        <end position="35"/>
    </location>
</feature>
<keyword evidence="1" id="KW-0472">Membrane</keyword>
<keyword evidence="1" id="KW-0812">Transmembrane</keyword>
<proteinExistence type="predicted"/>